<keyword evidence="2 4" id="KW-0378">Hydrolase</keyword>
<dbReference type="PANTHER" id="PTHR31339">
    <property type="entry name" value="PECTIN LYASE-RELATED"/>
    <property type="match status" value="1"/>
</dbReference>
<dbReference type="CDD" id="cd00063">
    <property type="entry name" value="FN3"/>
    <property type="match status" value="1"/>
</dbReference>
<keyword evidence="3 4" id="KW-0326">Glycosidase</keyword>
<dbReference type="InterPro" id="IPR051801">
    <property type="entry name" value="GH28_Enzymes"/>
</dbReference>
<feature type="domain" description="Fibronectin type-III" evidence="5">
    <location>
        <begin position="1"/>
        <end position="85"/>
    </location>
</feature>
<dbReference type="InterPro" id="IPR000743">
    <property type="entry name" value="Glyco_hydro_28"/>
</dbReference>
<dbReference type="InterPro" id="IPR011050">
    <property type="entry name" value="Pectin_lyase_fold/virulence"/>
</dbReference>
<dbReference type="SUPFAM" id="SSF51126">
    <property type="entry name" value="Pectin lyase-like"/>
    <property type="match status" value="1"/>
</dbReference>
<evidence type="ECO:0000256" key="4">
    <source>
        <dbReference type="RuleBase" id="RU361169"/>
    </source>
</evidence>
<reference evidence="6" key="2">
    <citation type="submission" date="2021-04" db="EMBL/GenBank/DDBJ databases">
        <authorList>
            <person name="Gilroy R."/>
        </authorList>
    </citation>
    <scope>NUCLEOTIDE SEQUENCE</scope>
    <source>
        <strain evidence="6">ChiSxjej3B15-24422</strain>
    </source>
</reference>
<protein>
    <submittedName>
        <fullName evidence="6">Glycoside hydrolase family 28 protein</fullName>
    </submittedName>
</protein>
<proteinExistence type="inferred from homology"/>
<organism evidence="6 7">
    <name type="scientific">Candidatus Eisenbergiella pullistercoris</name>
    <dbReference type="NCBI Taxonomy" id="2838555"/>
    <lineage>
        <taxon>Bacteria</taxon>
        <taxon>Bacillati</taxon>
        <taxon>Bacillota</taxon>
        <taxon>Clostridia</taxon>
        <taxon>Lachnospirales</taxon>
        <taxon>Lachnospiraceae</taxon>
        <taxon>Eisenbergiella</taxon>
    </lineage>
</organism>
<gene>
    <name evidence="6" type="ORF">H9831_09560</name>
</gene>
<dbReference type="InterPro" id="IPR013783">
    <property type="entry name" value="Ig-like_fold"/>
</dbReference>
<comment type="similarity">
    <text evidence="1 4">Belongs to the glycosyl hydrolase 28 family.</text>
</comment>
<dbReference type="Pfam" id="PF00041">
    <property type="entry name" value="fn3"/>
    <property type="match status" value="1"/>
</dbReference>
<dbReference type="Pfam" id="PF00295">
    <property type="entry name" value="Glyco_hydro_28"/>
    <property type="match status" value="1"/>
</dbReference>
<dbReference type="InterPro" id="IPR003961">
    <property type="entry name" value="FN3_dom"/>
</dbReference>
<evidence type="ECO:0000256" key="2">
    <source>
        <dbReference type="ARBA" id="ARBA00022801"/>
    </source>
</evidence>
<dbReference type="GO" id="GO:0005975">
    <property type="term" value="P:carbohydrate metabolic process"/>
    <property type="evidence" value="ECO:0007669"/>
    <property type="project" value="InterPro"/>
</dbReference>
<dbReference type="PROSITE" id="PS50853">
    <property type="entry name" value="FN3"/>
    <property type="match status" value="1"/>
</dbReference>
<name>A0A9D2C7C8_9FIRM</name>
<dbReference type="InterPro" id="IPR024535">
    <property type="entry name" value="RHGA/B-epi-like_pectate_lyase"/>
</dbReference>
<evidence type="ECO:0000313" key="7">
    <source>
        <dbReference type="Proteomes" id="UP000824007"/>
    </source>
</evidence>
<dbReference type="InterPro" id="IPR036116">
    <property type="entry name" value="FN3_sf"/>
</dbReference>
<evidence type="ECO:0000256" key="3">
    <source>
        <dbReference type="ARBA" id="ARBA00023295"/>
    </source>
</evidence>
<dbReference type="Gene3D" id="2.160.20.10">
    <property type="entry name" value="Single-stranded right-handed beta-helix, Pectin lyase-like"/>
    <property type="match status" value="1"/>
</dbReference>
<dbReference type="Pfam" id="PF12708">
    <property type="entry name" value="Pect-lyase_RHGA_epim"/>
    <property type="match status" value="1"/>
</dbReference>
<evidence type="ECO:0000256" key="1">
    <source>
        <dbReference type="ARBA" id="ARBA00008834"/>
    </source>
</evidence>
<dbReference type="InterPro" id="IPR012334">
    <property type="entry name" value="Pectin_lyas_fold"/>
</dbReference>
<dbReference type="Gene3D" id="2.60.40.10">
    <property type="entry name" value="Immunoglobulins"/>
    <property type="match status" value="1"/>
</dbReference>
<dbReference type="AlphaFoldDB" id="A0A9D2C7C8"/>
<sequence length="503" mass="55544">MKLLLAPSAQTHTSIAVVWDKPEDAQSIEEYVLYLNGREAARVKETDYTFENLTPDTEYTIRLGAVMREGFLPLSNLETARTRKKPQVFDVTAFGAVGDGSTMNTQAIQNAIDACAPGGMVYVPEGVFLTGALFLKSDMTLYVEKGGKLLGSDRPEDYPLMTYLYEGRQQLCHASLINTKEEEGRGHDITLAGGGTIDGNGNALLKAELDGGQGRRGNLICFRNVDGVYMKDLTARQSPFWCVHMVYCNHISMNRVTINSKYDENGNRYGNIFNGDGFDPDSCRDVCVFHSDITSQDDCIAVKSGRDEEGRAVGIPSEDIRITNCSFHSGFGVAMGSEMAGGIRNVLVQDCTFEDSFSIASVKAPRGRGAFIENVLYDNCRLVNRDESIKSTKWFKGALYLDYFYGEDSYDPAKALPVGEGTSIIQDIVFRNIDLETVEGNAVYIVGLPESPARRIRLEHVTAKGKWGMYAENVEGLFLKNVTVEAEEGDDVRMKRVKGVVIR</sequence>
<dbReference type="PANTHER" id="PTHR31339:SF9">
    <property type="entry name" value="PLASMIN AND FIBRONECTIN-BINDING PROTEIN A"/>
    <property type="match status" value="1"/>
</dbReference>
<dbReference type="SUPFAM" id="SSF49265">
    <property type="entry name" value="Fibronectin type III"/>
    <property type="match status" value="1"/>
</dbReference>
<reference evidence="6" key="1">
    <citation type="journal article" date="2021" name="PeerJ">
        <title>Extensive microbial diversity within the chicken gut microbiome revealed by metagenomics and culture.</title>
        <authorList>
            <person name="Gilroy R."/>
            <person name="Ravi A."/>
            <person name="Getino M."/>
            <person name="Pursley I."/>
            <person name="Horton D.L."/>
            <person name="Alikhan N.F."/>
            <person name="Baker D."/>
            <person name="Gharbi K."/>
            <person name="Hall N."/>
            <person name="Watson M."/>
            <person name="Adriaenssens E.M."/>
            <person name="Foster-Nyarko E."/>
            <person name="Jarju S."/>
            <person name="Secka A."/>
            <person name="Antonio M."/>
            <person name="Oren A."/>
            <person name="Chaudhuri R.R."/>
            <person name="La Ragione R."/>
            <person name="Hildebrand F."/>
            <person name="Pallen M.J."/>
        </authorList>
    </citation>
    <scope>NUCLEOTIDE SEQUENCE</scope>
    <source>
        <strain evidence="6">ChiSxjej3B15-24422</strain>
    </source>
</reference>
<dbReference type="Proteomes" id="UP000824007">
    <property type="component" value="Unassembled WGS sequence"/>
</dbReference>
<dbReference type="GO" id="GO:0004650">
    <property type="term" value="F:polygalacturonase activity"/>
    <property type="evidence" value="ECO:0007669"/>
    <property type="project" value="InterPro"/>
</dbReference>
<dbReference type="EMBL" id="DXDD01000118">
    <property type="protein sequence ID" value="HIY60910.1"/>
    <property type="molecule type" value="Genomic_DNA"/>
</dbReference>
<comment type="caution">
    <text evidence="6">The sequence shown here is derived from an EMBL/GenBank/DDBJ whole genome shotgun (WGS) entry which is preliminary data.</text>
</comment>
<evidence type="ECO:0000313" key="6">
    <source>
        <dbReference type="EMBL" id="HIY60910.1"/>
    </source>
</evidence>
<evidence type="ECO:0000259" key="5">
    <source>
        <dbReference type="PROSITE" id="PS50853"/>
    </source>
</evidence>
<accession>A0A9D2C7C8</accession>